<dbReference type="InterPro" id="IPR048365">
    <property type="entry name" value="TNP-like_RNaseH_N"/>
</dbReference>
<name>A0A6P7H6L3_DIAVI</name>
<evidence type="ECO:0000313" key="3">
    <source>
        <dbReference type="RefSeq" id="XP_028151595.1"/>
    </source>
</evidence>
<accession>A0A6P7H6L3</accession>
<evidence type="ECO:0000256" key="1">
    <source>
        <dbReference type="SAM" id="MobiDB-lite"/>
    </source>
</evidence>
<feature type="domain" description="Transposable element P transposase-like RNase H" evidence="2">
    <location>
        <begin position="308"/>
        <end position="385"/>
    </location>
</feature>
<dbReference type="RefSeq" id="XP_028151595.1">
    <property type="nucleotide sequence ID" value="XM_028295794.1"/>
</dbReference>
<protein>
    <submittedName>
        <fullName evidence="3">Uncharacterized protein LOC114344976</fullName>
    </submittedName>
</protein>
<evidence type="ECO:0000259" key="2">
    <source>
        <dbReference type="Pfam" id="PF21787"/>
    </source>
</evidence>
<sequence>MELISENGCSVKPSPQGKGRKKVLQPETHKRNVDKLARNAPKALPAFPTCGHNGRPGLPYYCTTLTMKQVIDFHAYLYESKDKIKQDLMILVCCKGQKPKRGKSNHAAVSIKYHVRLSEDPQTFEDVNEPPSKIRILQDIIVVAPSTYASEMPSLPSTPRKVPVPALSSDSSQTDSNLSSNSPRKHQLRKVVKQLRNENNRLKKRNEKLEQELDTVKNNCIENISIEQYMLLTHKFCPQQEIADFINIHISQQHKLPRGRRYSLEFKSKCLAMYFTGKKLYDSKLRNEFCLPSSKILLQEISKFELVAGFNPKIFEILKMKVDNFCNEDKLCMLGVDEMSIKSNLFYAVNSDNIIGLEDDGTGQKKFKPALTATVFMIRGIKNNWN</sequence>
<feature type="region of interest" description="Disordered" evidence="1">
    <location>
        <begin position="1"/>
        <end position="31"/>
    </location>
</feature>
<organism evidence="3">
    <name type="scientific">Diabrotica virgifera virgifera</name>
    <name type="common">western corn rootworm</name>
    <dbReference type="NCBI Taxonomy" id="50390"/>
    <lineage>
        <taxon>Eukaryota</taxon>
        <taxon>Metazoa</taxon>
        <taxon>Ecdysozoa</taxon>
        <taxon>Arthropoda</taxon>
        <taxon>Hexapoda</taxon>
        <taxon>Insecta</taxon>
        <taxon>Pterygota</taxon>
        <taxon>Neoptera</taxon>
        <taxon>Endopterygota</taxon>
        <taxon>Coleoptera</taxon>
        <taxon>Polyphaga</taxon>
        <taxon>Cucujiformia</taxon>
        <taxon>Chrysomeloidea</taxon>
        <taxon>Chrysomelidae</taxon>
        <taxon>Galerucinae</taxon>
        <taxon>Diabroticina</taxon>
        <taxon>Diabroticites</taxon>
        <taxon>Diabrotica</taxon>
    </lineage>
</organism>
<dbReference type="Pfam" id="PF21787">
    <property type="entry name" value="TNP-like_RNaseH_N"/>
    <property type="match status" value="1"/>
</dbReference>
<feature type="compositionally biased region" description="Low complexity" evidence="1">
    <location>
        <begin position="167"/>
        <end position="182"/>
    </location>
</feature>
<dbReference type="AlphaFoldDB" id="A0A6P7H6L3"/>
<reference evidence="3" key="1">
    <citation type="submission" date="2025-08" db="UniProtKB">
        <authorList>
            <consortium name="RefSeq"/>
        </authorList>
    </citation>
    <scope>IDENTIFICATION</scope>
    <source>
        <tissue evidence="3">Whole insect</tissue>
    </source>
</reference>
<gene>
    <name evidence="3" type="primary">LOC114344976</name>
</gene>
<proteinExistence type="predicted"/>
<dbReference type="InParanoid" id="A0A6P7H6L3"/>
<feature type="non-terminal residue" evidence="3">
    <location>
        <position position="386"/>
    </location>
</feature>
<feature type="region of interest" description="Disordered" evidence="1">
    <location>
        <begin position="151"/>
        <end position="188"/>
    </location>
</feature>